<dbReference type="Proteomes" id="UP000176480">
    <property type="component" value="Unassembled WGS sequence"/>
</dbReference>
<accession>A0A1F7JAZ2</accession>
<evidence type="ECO:0000313" key="1">
    <source>
        <dbReference type="EMBL" id="OGK52779.1"/>
    </source>
</evidence>
<reference evidence="1 2" key="1">
    <citation type="journal article" date="2016" name="Nat. Commun.">
        <title>Thousands of microbial genomes shed light on interconnected biogeochemical processes in an aquifer system.</title>
        <authorList>
            <person name="Anantharaman K."/>
            <person name="Brown C.T."/>
            <person name="Hug L.A."/>
            <person name="Sharon I."/>
            <person name="Castelle C.J."/>
            <person name="Probst A.J."/>
            <person name="Thomas B.C."/>
            <person name="Singh A."/>
            <person name="Wilkins M.J."/>
            <person name="Karaoz U."/>
            <person name="Brodie E.L."/>
            <person name="Williams K.H."/>
            <person name="Hubbard S.S."/>
            <person name="Banfield J.F."/>
        </authorList>
    </citation>
    <scope>NUCLEOTIDE SEQUENCE [LARGE SCALE GENOMIC DNA]</scope>
</reference>
<protein>
    <submittedName>
        <fullName evidence="1">Uncharacterized protein</fullName>
    </submittedName>
</protein>
<sequence>MNLTMTDELKLSVRLPLGLAREENYKTHFLQWFKRSESEESETPSYFLENEQSFKIFLDNSNLEEDKYKLLERFRFNPTQDEIIDSQEEFKQQTYQSSAMDLSNKISELKDIIGQDSLRKLQPQQMRNIFNTIKETLSLLQINSCQIIDQKEIVRFLEKNIGITIFLREAVIEIPKIIKNKFSFRLELKEDPEINNLSTLFLFIVCRIKPNVAFKLLKKIDEYWYLKKVTDVNKFNINIEFA</sequence>
<organism evidence="1 2">
    <name type="scientific">Candidatus Roizmanbacteria bacterium RIFCSPLOWO2_01_FULL_41_22</name>
    <dbReference type="NCBI Taxonomy" id="1802067"/>
    <lineage>
        <taxon>Bacteria</taxon>
        <taxon>Candidatus Roizmaniibacteriota</taxon>
    </lineage>
</organism>
<evidence type="ECO:0000313" key="2">
    <source>
        <dbReference type="Proteomes" id="UP000176480"/>
    </source>
</evidence>
<comment type="caution">
    <text evidence="1">The sequence shown here is derived from an EMBL/GenBank/DDBJ whole genome shotgun (WGS) entry which is preliminary data.</text>
</comment>
<dbReference type="EMBL" id="MGAR01000001">
    <property type="protein sequence ID" value="OGK52779.1"/>
    <property type="molecule type" value="Genomic_DNA"/>
</dbReference>
<gene>
    <name evidence="1" type="ORF">A2966_04705</name>
</gene>
<name>A0A1F7JAZ2_9BACT</name>
<proteinExistence type="predicted"/>
<dbReference type="AlphaFoldDB" id="A0A1F7JAZ2"/>
<dbReference type="STRING" id="1802067.A2966_04705"/>